<evidence type="ECO:0000313" key="1">
    <source>
        <dbReference type="EMBL" id="AWX93642.1"/>
    </source>
</evidence>
<dbReference type="EMBL" id="CP030239">
    <property type="protein sequence ID" value="AWX93642.1"/>
    <property type="molecule type" value="Genomic_DNA"/>
</dbReference>
<accession>A0ABM6WSG2</accession>
<evidence type="ECO:0000313" key="2">
    <source>
        <dbReference type="Proteomes" id="UP000249922"/>
    </source>
</evidence>
<evidence type="ECO:0008006" key="3">
    <source>
        <dbReference type="Google" id="ProtNLM"/>
    </source>
</evidence>
<gene>
    <name evidence="1" type="ORF">DPM13_12670</name>
</gene>
<keyword evidence="2" id="KW-1185">Reference proteome</keyword>
<name>A0ABM6WSG2_9RHOB</name>
<protein>
    <recommendedName>
        <fullName evidence="3">Aspartate racemase</fullName>
    </recommendedName>
</protein>
<proteinExistence type="predicted"/>
<reference evidence="1 2" key="1">
    <citation type="submission" date="2018-06" db="EMBL/GenBank/DDBJ databases">
        <title>Complete genome sequence of Paracoccus mutanolyticus strain RSP-02 isolated from cellulosic waste.</title>
        <authorList>
            <person name="Amrutha R.N."/>
            <person name="Shrivastav A."/>
            <person name="Buddana S.K."/>
            <person name="Deshpande U."/>
            <person name="Prakasham R.S."/>
        </authorList>
    </citation>
    <scope>NUCLEOTIDE SEQUENCE [LARGE SCALE GENOMIC DNA]</scope>
    <source>
        <strain evidence="1 2">RSP-02</strain>
    </source>
</reference>
<dbReference type="Proteomes" id="UP000249922">
    <property type="component" value="Chromosome"/>
</dbReference>
<dbReference type="RefSeq" id="WP_112888144.1">
    <property type="nucleotide sequence ID" value="NZ_CP030239.1"/>
</dbReference>
<organism evidence="1 2">
    <name type="scientific">Paracoccus mutanolyticus</name>
    <dbReference type="NCBI Taxonomy" id="1499308"/>
    <lineage>
        <taxon>Bacteria</taxon>
        <taxon>Pseudomonadati</taxon>
        <taxon>Pseudomonadota</taxon>
        <taxon>Alphaproteobacteria</taxon>
        <taxon>Rhodobacterales</taxon>
        <taxon>Paracoccaceae</taxon>
        <taxon>Paracoccus</taxon>
    </lineage>
</organism>
<sequence>MPYEVWEREILETADAFKAKHPDLGAIVLECTNLTPFTAQISEVLQMPVYDRDASVLIPGPSARPTRWDAIGQ</sequence>